<dbReference type="Pfam" id="PF01411">
    <property type="entry name" value="tRNA-synt_2c"/>
    <property type="match status" value="1"/>
</dbReference>
<dbReference type="NCBIfam" id="NF002436">
    <property type="entry name" value="PRK01584.1"/>
    <property type="match status" value="1"/>
</dbReference>
<dbReference type="GO" id="GO:0005524">
    <property type="term" value="F:ATP binding"/>
    <property type="evidence" value="ECO:0007669"/>
    <property type="project" value="UniProtKB-KW"/>
</dbReference>
<dbReference type="GO" id="GO:0006419">
    <property type="term" value="P:alanyl-tRNA aminoacylation"/>
    <property type="evidence" value="ECO:0007669"/>
    <property type="project" value="InterPro"/>
</dbReference>
<dbReference type="FunFam" id="3.30.980.10:FF:000004">
    <property type="entry name" value="Alanine--tRNA ligase, cytoplasmic"/>
    <property type="match status" value="1"/>
</dbReference>
<evidence type="ECO:0000256" key="6">
    <source>
        <dbReference type="ARBA" id="ARBA00022840"/>
    </source>
</evidence>
<organism evidence="11 12">
    <name type="scientific">Candidatus Blackburnbacteria bacterium RIFCSPLOWO2_01_FULL_40_20</name>
    <dbReference type="NCBI Taxonomy" id="1797519"/>
    <lineage>
        <taxon>Bacteria</taxon>
        <taxon>Candidatus Blackburniibacteriota</taxon>
    </lineage>
</organism>
<gene>
    <name evidence="11" type="ORF">A3A77_04990</name>
</gene>
<evidence type="ECO:0000256" key="7">
    <source>
        <dbReference type="ARBA" id="ARBA00022884"/>
    </source>
</evidence>
<evidence type="ECO:0000313" key="11">
    <source>
        <dbReference type="EMBL" id="OGY12604.1"/>
    </source>
</evidence>
<comment type="similarity">
    <text evidence="1">Belongs to the class-II aminoacyl-tRNA synthetase family.</text>
</comment>
<dbReference type="InterPro" id="IPR012947">
    <property type="entry name" value="tRNA_SAD"/>
</dbReference>
<dbReference type="Gene3D" id="3.30.930.10">
    <property type="entry name" value="Bira Bifunctional Protein, Domain 2"/>
    <property type="match status" value="1"/>
</dbReference>
<keyword evidence="8" id="KW-0648">Protein biosynthesis</keyword>
<dbReference type="Proteomes" id="UP000178659">
    <property type="component" value="Unassembled WGS sequence"/>
</dbReference>
<dbReference type="SUPFAM" id="SSF55186">
    <property type="entry name" value="ThrRS/AlaRS common domain"/>
    <property type="match status" value="1"/>
</dbReference>
<evidence type="ECO:0000313" key="12">
    <source>
        <dbReference type="Proteomes" id="UP000178659"/>
    </source>
</evidence>
<reference evidence="11 12" key="1">
    <citation type="journal article" date="2016" name="Nat. Commun.">
        <title>Thousands of microbial genomes shed light on interconnected biogeochemical processes in an aquifer system.</title>
        <authorList>
            <person name="Anantharaman K."/>
            <person name="Brown C.T."/>
            <person name="Hug L.A."/>
            <person name="Sharon I."/>
            <person name="Castelle C.J."/>
            <person name="Probst A.J."/>
            <person name="Thomas B.C."/>
            <person name="Singh A."/>
            <person name="Wilkins M.J."/>
            <person name="Karaoz U."/>
            <person name="Brodie E.L."/>
            <person name="Williams K.H."/>
            <person name="Hubbard S.S."/>
            <person name="Banfield J.F."/>
        </authorList>
    </citation>
    <scope>NUCLEOTIDE SEQUENCE [LARGE SCALE GENOMIC DNA]</scope>
</reference>
<protein>
    <recommendedName>
        <fullName evidence="2">alanine--tRNA ligase</fullName>
        <ecNumber evidence="2">6.1.1.7</ecNumber>
    </recommendedName>
</protein>
<dbReference type="PANTHER" id="PTHR11777">
    <property type="entry name" value="ALANYL-TRNA SYNTHETASE"/>
    <property type="match status" value="1"/>
</dbReference>
<evidence type="ECO:0000256" key="4">
    <source>
        <dbReference type="ARBA" id="ARBA00022598"/>
    </source>
</evidence>
<dbReference type="SUPFAM" id="SSF101353">
    <property type="entry name" value="Putative anticodon-binding domain of alanyl-tRNA synthetase (AlaRS)"/>
    <property type="match status" value="1"/>
</dbReference>
<dbReference type="PRINTS" id="PR00980">
    <property type="entry name" value="TRNASYNTHALA"/>
</dbReference>
<dbReference type="InterPro" id="IPR018164">
    <property type="entry name" value="Ala-tRNA-synth_IIc_N"/>
</dbReference>
<evidence type="ECO:0000256" key="2">
    <source>
        <dbReference type="ARBA" id="ARBA00013168"/>
    </source>
</evidence>
<dbReference type="CDD" id="cd00673">
    <property type="entry name" value="AlaRS_core"/>
    <property type="match status" value="1"/>
</dbReference>
<dbReference type="InterPro" id="IPR018162">
    <property type="entry name" value="Ala-tRNA-ligase_IIc_anticod-bd"/>
</dbReference>
<keyword evidence="6" id="KW-0067">ATP-binding</keyword>
<keyword evidence="5" id="KW-0547">Nucleotide-binding</keyword>
<dbReference type="InterPro" id="IPR018165">
    <property type="entry name" value="Ala-tRNA-synth_IIc_core"/>
</dbReference>
<evidence type="ECO:0000256" key="1">
    <source>
        <dbReference type="ARBA" id="ARBA00008226"/>
    </source>
</evidence>
<comment type="caution">
    <text evidence="11">The sequence shown here is derived from an EMBL/GenBank/DDBJ whole genome shotgun (WGS) entry which is preliminary data.</text>
</comment>
<dbReference type="GO" id="GO:0002161">
    <property type="term" value="F:aminoacyl-tRNA deacylase activity"/>
    <property type="evidence" value="ECO:0007669"/>
    <property type="project" value="TreeGrafter"/>
</dbReference>
<dbReference type="GO" id="GO:0000049">
    <property type="term" value="F:tRNA binding"/>
    <property type="evidence" value="ECO:0007669"/>
    <property type="project" value="UniProtKB-KW"/>
</dbReference>
<evidence type="ECO:0000256" key="3">
    <source>
        <dbReference type="ARBA" id="ARBA00022555"/>
    </source>
</evidence>
<keyword evidence="7" id="KW-0694">RNA-binding</keyword>
<dbReference type="InterPro" id="IPR018163">
    <property type="entry name" value="Thr/Ala-tRNA-synth_IIc_edit"/>
</dbReference>
<sequence length="603" mass="68768">MTSRDIRQKYIEFFVKKGHKEIAPVPLVLEDDSTTLFTSSGMQPLVPYLKGQSHPEGTKLVDSQPCLRLEDIDEVGDSRHTTFFEMLGNWSLGEYFKKEQLSYFWEFLTEELKLEREKLYVSVFEGGSGVGKDEETVKIWKSLEVPEDHIYFYGVKKNWWSRTGTPDKMPPGEIGGPDSEVFYEFTQVKHDPKYGEKCHPNCDCGRFMEIGNCVFIQYVKKEEGTLEELAQKNVDFGGGLERITAAVGDQPDVFGVDLFEGLIKQIETDTDREYAGENKQTMRIIADHMRASTFLIINGVIPSNKMQGYVLRRLLRRSAVKIQKLNPDKIVKVLVETSKKVLENYDGMFGVEKEKQVGLVGEVITTEIERFGKTLDKGLKEVQKIDKINGKAAFDLYQTFGFPLELTEELFREKGQEIKREEFYKEFEKHKELSRTAGIGVFKGGLIADTPKTRKLHTTAHLLQASLRQILGEHVQQKGQNITEERLRFDFSHNSPLSKEEIEKVEKLINEKIEEDLSVSYKTVTLDEAIKEGALGFFKEKYRDTVTVYTIGDPSTRQTRGSLFSREICGGPHVEHTGEIGSVTITKEESAGAGIRRIYIKLL</sequence>
<keyword evidence="9" id="KW-0030">Aminoacyl-tRNA synthetase</keyword>
<dbReference type="EMBL" id="MHCC01000026">
    <property type="protein sequence ID" value="OGY12604.1"/>
    <property type="molecule type" value="Genomic_DNA"/>
</dbReference>
<evidence type="ECO:0000256" key="8">
    <source>
        <dbReference type="ARBA" id="ARBA00022917"/>
    </source>
</evidence>
<keyword evidence="4" id="KW-0436">Ligase</keyword>
<dbReference type="PROSITE" id="PS50860">
    <property type="entry name" value="AA_TRNA_LIGASE_II_ALA"/>
    <property type="match status" value="1"/>
</dbReference>
<evidence type="ECO:0000256" key="5">
    <source>
        <dbReference type="ARBA" id="ARBA00022741"/>
    </source>
</evidence>
<dbReference type="SMART" id="SM00863">
    <property type="entry name" value="tRNA_SAD"/>
    <property type="match status" value="1"/>
</dbReference>
<dbReference type="Gene3D" id="3.30.54.20">
    <property type="match status" value="1"/>
</dbReference>
<dbReference type="InterPro" id="IPR045864">
    <property type="entry name" value="aa-tRNA-synth_II/BPL/LPL"/>
</dbReference>
<dbReference type="InterPro" id="IPR002318">
    <property type="entry name" value="Ala-tRNA-lgiase_IIc"/>
</dbReference>
<keyword evidence="3" id="KW-0820">tRNA-binding</keyword>
<dbReference type="InterPro" id="IPR050058">
    <property type="entry name" value="Ala-tRNA_ligase"/>
</dbReference>
<dbReference type="GO" id="GO:0005737">
    <property type="term" value="C:cytoplasm"/>
    <property type="evidence" value="ECO:0007669"/>
    <property type="project" value="InterPro"/>
</dbReference>
<evidence type="ECO:0000256" key="9">
    <source>
        <dbReference type="ARBA" id="ARBA00023146"/>
    </source>
</evidence>
<evidence type="ECO:0000259" key="10">
    <source>
        <dbReference type="PROSITE" id="PS50860"/>
    </source>
</evidence>
<proteinExistence type="inferred from homology"/>
<dbReference type="AlphaFoldDB" id="A0A1G1VAT7"/>
<dbReference type="SUPFAM" id="SSF55681">
    <property type="entry name" value="Class II aaRS and biotin synthetases"/>
    <property type="match status" value="1"/>
</dbReference>
<dbReference type="Pfam" id="PF07973">
    <property type="entry name" value="tRNA_SAD"/>
    <property type="match status" value="1"/>
</dbReference>
<dbReference type="Gene3D" id="3.30.980.10">
    <property type="entry name" value="Threonyl-trna Synthetase, Chain A, domain 2"/>
    <property type="match status" value="1"/>
</dbReference>
<dbReference type="EC" id="6.1.1.7" evidence="2"/>
<dbReference type="PANTHER" id="PTHR11777:SF9">
    <property type="entry name" value="ALANINE--TRNA LIGASE, CYTOPLASMIC"/>
    <property type="match status" value="1"/>
</dbReference>
<feature type="domain" description="Alanyl-transfer RNA synthetases family profile" evidence="10">
    <location>
        <begin position="1"/>
        <end position="598"/>
    </location>
</feature>
<accession>A0A1G1VAT7</accession>
<name>A0A1G1VAT7_9BACT</name>
<dbReference type="GO" id="GO:0004813">
    <property type="term" value="F:alanine-tRNA ligase activity"/>
    <property type="evidence" value="ECO:0007669"/>
    <property type="project" value="UniProtKB-EC"/>
</dbReference>